<organism evidence="1 2">
    <name type="scientific">Fusarium keratoplasticum</name>
    <dbReference type="NCBI Taxonomy" id="1328300"/>
    <lineage>
        <taxon>Eukaryota</taxon>
        <taxon>Fungi</taxon>
        <taxon>Dikarya</taxon>
        <taxon>Ascomycota</taxon>
        <taxon>Pezizomycotina</taxon>
        <taxon>Sordariomycetes</taxon>
        <taxon>Hypocreomycetidae</taxon>
        <taxon>Hypocreales</taxon>
        <taxon>Nectriaceae</taxon>
        <taxon>Fusarium</taxon>
        <taxon>Fusarium solani species complex</taxon>
    </lineage>
</organism>
<keyword evidence="2" id="KW-1185">Reference proteome</keyword>
<evidence type="ECO:0000313" key="1">
    <source>
        <dbReference type="EMBL" id="KAI8657691.1"/>
    </source>
</evidence>
<dbReference type="EMBL" id="CM046511">
    <property type="protein sequence ID" value="KAI8657691.1"/>
    <property type="molecule type" value="Genomic_DNA"/>
</dbReference>
<name>A0ACC0QM83_9HYPO</name>
<evidence type="ECO:0000313" key="2">
    <source>
        <dbReference type="Proteomes" id="UP001065298"/>
    </source>
</evidence>
<dbReference type="Proteomes" id="UP001065298">
    <property type="component" value="Chromosome 9"/>
</dbReference>
<proteinExistence type="predicted"/>
<comment type="caution">
    <text evidence="1">The sequence shown here is derived from an EMBL/GenBank/DDBJ whole genome shotgun (WGS) entry which is preliminary data.</text>
</comment>
<reference evidence="1" key="1">
    <citation type="submission" date="2022-06" db="EMBL/GenBank/DDBJ databases">
        <title>Fusarium solani species complex genomes reveal bases of compartmentalisation and animal pathogenesis.</title>
        <authorList>
            <person name="Tsai I.J."/>
        </authorList>
    </citation>
    <scope>NUCLEOTIDE SEQUENCE</scope>
    <source>
        <strain evidence="1">Fu6.1</strain>
    </source>
</reference>
<accession>A0ACC0QM83</accession>
<protein>
    <submittedName>
        <fullName evidence="1">F-box domain-containing protein</fullName>
    </submittedName>
</protein>
<sequence length="1050" mass="117555">MPLSQTIYRSWLGFARCQARISRPGDLARRAVLQQQLVLAHPGGPLRTGSTKIWLADAPAASTVLRMDGKINGDGNKIRELPSLYLQPKTSTFHPFHHHPPWVSSRLAPSLDSGCSPLPASPVMLSLDRLPNEVLHSIASFLHKKYDLAALSRVNRHCYHIASPILWKREVKSDRPGALHWAVEHEDIDLLRRALEAGVDPSRLAYAHRPKPRIDSRHKWWNYHSSYYDDPEWRVDDDDESVDLDPSYVLHDTCDCFESGCDDGIFSDCRWEAIHVAASKGRIDMIEVLLDKGAYIEASSWGLCLCRPHLPMEAFSDSQDIEEEELEDLHGGNWTPLHVAICHGQFETAKFLLSRGASTVIYQGIDFELDPNVWRDEDVAHDSSRFRLTAMHHAAKHDMLDLLRLLVEGKLQENIDAEGPFMGTPLFQAIWYGHWDTAVPYLIEKGANIDTRLIETGLTPLMMACFSRRFDDAAKLIDLGADVNTVSRHRFSILHLILGPGQVRPDEFADPYDPPKPTSKITEIEIIQKFIDKKFDVNARDSLLGMTPLMHASSSCNTDAMKALIDSGADVNALDHEGLSALSRVGEMAEGSAILGLCDAGEMLLDAGASMKDSTEDLTPLNIICARRCEPYFSRDWDHQHANFAALLIERGADPNDKGVTLHRPFTEAVVNGNLSLAQAILENGGRPEKGDLEDLLDKSVQDPYDDGKTEFILSMDYAQYGITRPSDAFLVRLLKLSLEEQLWTRAADLMKAVPTPREMRKGLIFRCLKDQSPTADEPSALIQVLLDQGQDPNELFEDEPPLYYSLKSGSFWRTTPVLVNGGADVHMATKAMPDGAFMYTITHGYQPQTVQILSKHPNVLRDKPERLHRECWSSMIRWVPGILKPTRARYVRAIEPKLNWTFASRLITAGLRTDVKTLDGVDVKEVVELAIPKGVPMGVEGRKVLDALDIPYVEPTIQSEDEQDEDDIEEDYEAGGSDVSEDIDDDSSLSEMDDGYDGFGLFPPFPEDSDEDEDSEEGWQDDDGESDFDDDDDDGLMPIPVPLLFGFLM</sequence>
<gene>
    <name evidence="1" type="ORF">NCS57_01147800</name>
</gene>